<dbReference type="GO" id="GO:0008270">
    <property type="term" value="F:zinc ion binding"/>
    <property type="evidence" value="ECO:0007669"/>
    <property type="project" value="UniProtKB-KW"/>
</dbReference>
<keyword evidence="5" id="KW-0539">Nucleus</keyword>
<dbReference type="WBParaSite" id="nOo.2.0.1.t03962-RA">
    <property type="protein sequence ID" value="nOo.2.0.1.t03962-RA"/>
    <property type="gene ID" value="nOo.2.0.1.g03962"/>
</dbReference>
<dbReference type="GO" id="GO:0006606">
    <property type="term" value="P:protein import into nucleus"/>
    <property type="evidence" value="ECO:0007669"/>
    <property type="project" value="TreeGrafter"/>
</dbReference>
<evidence type="ECO:0000313" key="10">
    <source>
        <dbReference type="WBParaSite" id="nOo.2.0.1.t03962-RA"/>
    </source>
</evidence>
<dbReference type="PANTHER" id="PTHR31742:SF1">
    <property type="entry name" value="RPA-INTERACTING PROTEIN"/>
    <property type="match status" value="1"/>
</dbReference>
<reference evidence="10" key="1">
    <citation type="submission" date="2016-06" db="UniProtKB">
        <authorList>
            <consortium name="WormBaseParasite"/>
        </authorList>
    </citation>
    <scope>IDENTIFICATION</scope>
</reference>
<evidence type="ECO:0000313" key="8">
    <source>
        <dbReference type="EMBL" id="VDK71222.1"/>
    </source>
</evidence>
<evidence type="ECO:0000256" key="1">
    <source>
        <dbReference type="ARBA" id="ARBA00004123"/>
    </source>
</evidence>
<evidence type="ECO:0000256" key="5">
    <source>
        <dbReference type="ARBA" id="ARBA00023242"/>
    </source>
</evidence>
<dbReference type="OrthoDB" id="5784511at2759"/>
<evidence type="ECO:0000259" key="7">
    <source>
        <dbReference type="Pfam" id="PF14768"/>
    </source>
</evidence>
<keyword evidence="4" id="KW-0862">Zinc</keyword>
<evidence type="ECO:0000313" key="9">
    <source>
        <dbReference type="Proteomes" id="UP000271087"/>
    </source>
</evidence>
<dbReference type="GO" id="GO:0005634">
    <property type="term" value="C:nucleus"/>
    <property type="evidence" value="ECO:0007669"/>
    <property type="project" value="UniProtKB-SubCell"/>
</dbReference>
<evidence type="ECO:0000259" key="6">
    <source>
        <dbReference type="Pfam" id="PF14766"/>
    </source>
</evidence>
<dbReference type="STRING" id="42157.A0A182E7G9"/>
<organism evidence="10">
    <name type="scientific">Onchocerca ochengi</name>
    <name type="common">Filarial nematode worm</name>
    <dbReference type="NCBI Taxonomy" id="42157"/>
    <lineage>
        <taxon>Eukaryota</taxon>
        <taxon>Metazoa</taxon>
        <taxon>Ecdysozoa</taxon>
        <taxon>Nematoda</taxon>
        <taxon>Chromadorea</taxon>
        <taxon>Rhabditida</taxon>
        <taxon>Spirurina</taxon>
        <taxon>Spiruromorpha</taxon>
        <taxon>Filarioidea</taxon>
        <taxon>Onchocercidae</taxon>
        <taxon>Onchocerca</taxon>
    </lineage>
</organism>
<feature type="domain" description="RPA-interacting protein C-terminal" evidence="7">
    <location>
        <begin position="121"/>
        <end position="196"/>
    </location>
</feature>
<keyword evidence="9" id="KW-1185">Reference proteome</keyword>
<feature type="domain" description="RPA-interacting protein N-terminal" evidence="6">
    <location>
        <begin position="10"/>
        <end position="46"/>
    </location>
</feature>
<dbReference type="Pfam" id="PF14766">
    <property type="entry name" value="RPA_interact_N"/>
    <property type="match status" value="1"/>
</dbReference>
<reference evidence="8 9" key="2">
    <citation type="submission" date="2018-08" db="EMBL/GenBank/DDBJ databases">
        <authorList>
            <person name="Laetsch R D."/>
            <person name="Stevens L."/>
            <person name="Kumar S."/>
            <person name="Blaxter L. M."/>
        </authorList>
    </citation>
    <scope>NUCLEOTIDE SEQUENCE [LARGE SCALE GENOMIC DNA]</scope>
</reference>
<keyword evidence="3" id="KW-0863">Zinc-finger</keyword>
<evidence type="ECO:0000256" key="4">
    <source>
        <dbReference type="ARBA" id="ARBA00022833"/>
    </source>
</evidence>
<gene>
    <name evidence="8" type="ORF">NOO_LOCUS3962</name>
</gene>
<name>A0A182E7G9_ONCOC</name>
<keyword evidence="2" id="KW-0479">Metal-binding</keyword>
<dbReference type="EMBL" id="UYRW01000823">
    <property type="protein sequence ID" value="VDK71222.1"/>
    <property type="molecule type" value="Genomic_DNA"/>
</dbReference>
<dbReference type="InterPro" id="IPR028159">
    <property type="entry name" value="RPA_interact_C_dom"/>
</dbReference>
<dbReference type="Pfam" id="PF14768">
    <property type="entry name" value="RPA_interact_C"/>
    <property type="match status" value="1"/>
</dbReference>
<dbReference type="InterPro" id="IPR028156">
    <property type="entry name" value="RIP"/>
</dbReference>
<comment type="subcellular location">
    <subcellularLocation>
        <location evidence="1">Nucleus</location>
    </subcellularLocation>
</comment>
<proteinExistence type="predicted"/>
<accession>A0A182E7G9</accession>
<sequence length="243" mass="28541">MSQQQQCSVSHQHLYKKKNVDWKNDLRQKFMLRLRDDRQRAFNHARGRFGHVRTDLLLKSIIWHEINALKLSDHVTNDELNEAIQEFERFQDEIAQQEIESMITYERERLEDLANADNSVLCPRCQFANLNFPDEYTLNCERCKLQARLTQPLPSPLELMIYFTKIFTSHADRECSETPTLIVQDIDKLFLRCNRCIISDDKLKYACVRKFYAYALSIVATDVIASTAVQRASHQIMSHLANN</sequence>
<protein>
    <submittedName>
        <fullName evidence="10">RPA_interact_C domain-containing protein</fullName>
    </submittedName>
</protein>
<dbReference type="Proteomes" id="UP000271087">
    <property type="component" value="Unassembled WGS sequence"/>
</dbReference>
<evidence type="ECO:0000256" key="3">
    <source>
        <dbReference type="ARBA" id="ARBA00022771"/>
    </source>
</evidence>
<dbReference type="PANTHER" id="PTHR31742">
    <property type="entry name" value="RPA-INTERACTING PROTEIN RPAIN"/>
    <property type="match status" value="1"/>
</dbReference>
<dbReference type="AlphaFoldDB" id="A0A182E7G9"/>
<dbReference type="InterPro" id="IPR028158">
    <property type="entry name" value="RPA_interact_N_dom"/>
</dbReference>
<evidence type="ECO:0000256" key="2">
    <source>
        <dbReference type="ARBA" id="ARBA00022723"/>
    </source>
</evidence>